<proteinExistence type="predicted"/>
<evidence type="ECO:0000313" key="4">
    <source>
        <dbReference type="Proteomes" id="UP000593567"/>
    </source>
</evidence>
<evidence type="ECO:0000256" key="1">
    <source>
        <dbReference type="SAM" id="MobiDB-lite"/>
    </source>
</evidence>
<keyword evidence="2" id="KW-1133">Transmembrane helix</keyword>
<evidence type="ECO:0000313" key="3">
    <source>
        <dbReference type="EMBL" id="KAF6039265.1"/>
    </source>
</evidence>
<protein>
    <submittedName>
        <fullName evidence="3">Uncharacterized protein</fullName>
    </submittedName>
</protein>
<dbReference type="PANTHER" id="PTHR13530">
    <property type="entry name" value="TBC1 DOMAIN FAMILY MEMBER 7"/>
    <property type="match status" value="1"/>
</dbReference>
<organism evidence="3 4">
    <name type="scientific">Bugula neritina</name>
    <name type="common">Brown bryozoan</name>
    <name type="synonym">Sertularia neritina</name>
    <dbReference type="NCBI Taxonomy" id="10212"/>
    <lineage>
        <taxon>Eukaryota</taxon>
        <taxon>Metazoa</taxon>
        <taxon>Spiralia</taxon>
        <taxon>Lophotrochozoa</taxon>
        <taxon>Bryozoa</taxon>
        <taxon>Gymnolaemata</taxon>
        <taxon>Cheilostomatida</taxon>
        <taxon>Flustrina</taxon>
        <taxon>Buguloidea</taxon>
        <taxon>Bugulidae</taxon>
        <taxon>Bugula</taxon>
    </lineage>
</organism>
<sequence length="124" mass="14020">MKVGAYHNIPYSKWFSNCFADVLPETTFVRVWDKVMSGSTMVLVYIAVFTIIINRRPILVMKTTSKILEIFTQIKTDTADEIVRRGIELWQRNGGKLTPSNMRASPAVGTDRSPTPTLFYSSNA</sequence>
<dbReference type="GO" id="GO:0032007">
    <property type="term" value="P:negative regulation of TOR signaling"/>
    <property type="evidence" value="ECO:0007669"/>
    <property type="project" value="TreeGrafter"/>
</dbReference>
<keyword evidence="4" id="KW-1185">Reference proteome</keyword>
<feature type="compositionally biased region" description="Polar residues" evidence="1">
    <location>
        <begin position="112"/>
        <end position="124"/>
    </location>
</feature>
<keyword evidence="2" id="KW-0472">Membrane</keyword>
<dbReference type="InterPro" id="IPR039842">
    <property type="entry name" value="TBC1D7"/>
</dbReference>
<dbReference type="InterPro" id="IPR035969">
    <property type="entry name" value="Rab-GAP_TBC_sf"/>
</dbReference>
<feature type="transmembrane region" description="Helical" evidence="2">
    <location>
        <begin position="35"/>
        <end position="53"/>
    </location>
</feature>
<evidence type="ECO:0000256" key="2">
    <source>
        <dbReference type="SAM" id="Phobius"/>
    </source>
</evidence>
<dbReference type="SUPFAM" id="SSF47923">
    <property type="entry name" value="Ypt/Rab-GAP domain of gyp1p"/>
    <property type="match status" value="1"/>
</dbReference>
<gene>
    <name evidence="3" type="ORF">EB796_002460</name>
</gene>
<dbReference type="AlphaFoldDB" id="A0A7J7KM79"/>
<accession>A0A7J7KM79</accession>
<keyword evidence="2" id="KW-0812">Transmembrane</keyword>
<dbReference type="OrthoDB" id="18718at2759"/>
<reference evidence="3" key="1">
    <citation type="submission" date="2020-06" db="EMBL/GenBank/DDBJ databases">
        <title>Draft genome of Bugula neritina, a colonial animal packing powerful symbionts and potential medicines.</title>
        <authorList>
            <person name="Rayko M."/>
        </authorList>
    </citation>
    <scope>NUCLEOTIDE SEQUENCE [LARGE SCALE GENOMIC DNA]</scope>
    <source>
        <strain evidence="3">Kwan_BN1</strain>
    </source>
</reference>
<dbReference type="EMBL" id="VXIV02000288">
    <property type="protein sequence ID" value="KAF6039265.1"/>
    <property type="molecule type" value="Genomic_DNA"/>
</dbReference>
<feature type="region of interest" description="Disordered" evidence="1">
    <location>
        <begin position="98"/>
        <end position="124"/>
    </location>
</feature>
<dbReference type="Gene3D" id="1.10.472.80">
    <property type="entry name" value="Ypt/Rab-GAP domain of gyp1p, domain 3"/>
    <property type="match status" value="1"/>
</dbReference>
<dbReference type="GO" id="GO:0005096">
    <property type="term" value="F:GTPase activator activity"/>
    <property type="evidence" value="ECO:0007669"/>
    <property type="project" value="TreeGrafter"/>
</dbReference>
<dbReference type="Proteomes" id="UP000593567">
    <property type="component" value="Unassembled WGS sequence"/>
</dbReference>
<dbReference type="PANTHER" id="PTHR13530:SF3">
    <property type="entry name" value="TBC1 DOMAIN FAMILY MEMBER 7"/>
    <property type="match status" value="1"/>
</dbReference>
<name>A0A7J7KM79_BUGNE</name>
<comment type="caution">
    <text evidence="3">The sequence shown here is derived from an EMBL/GenBank/DDBJ whole genome shotgun (WGS) entry which is preliminary data.</text>
</comment>